<evidence type="ECO:0000313" key="1">
    <source>
        <dbReference type="EMBL" id="CEG38498.1"/>
    </source>
</evidence>
<keyword evidence="2" id="KW-1185">Reference proteome</keyword>
<dbReference type="GeneID" id="59053023"/>
<organism evidence="1 2">
    <name type="scientific">Plasmopara halstedii</name>
    <name type="common">Downy mildew of sunflower</name>
    <dbReference type="NCBI Taxonomy" id="4781"/>
    <lineage>
        <taxon>Eukaryota</taxon>
        <taxon>Sar</taxon>
        <taxon>Stramenopiles</taxon>
        <taxon>Oomycota</taxon>
        <taxon>Peronosporomycetes</taxon>
        <taxon>Peronosporales</taxon>
        <taxon>Peronosporaceae</taxon>
        <taxon>Plasmopara</taxon>
    </lineage>
</organism>
<dbReference type="RefSeq" id="XP_036263076.1">
    <property type="nucleotide sequence ID" value="XM_036407368.1"/>
</dbReference>
<sequence>MIQEAGIVRFISVFYAHGFGSRSTWMPKVVLVSTYHLIFRFSVNRIWLNVLVTSESTNQFAVLNKSILCWGSETSRL</sequence>
<evidence type="ECO:0000313" key="2">
    <source>
        <dbReference type="Proteomes" id="UP000054928"/>
    </source>
</evidence>
<dbReference type="EMBL" id="CCYD01000322">
    <property type="protein sequence ID" value="CEG38498.1"/>
    <property type="molecule type" value="Genomic_DNA"/>
</dbReference>
<name>A0A0P1ADL3_PLAHL</name>
<accession>A0A0P1ADL3</accession>
<protein>
    <submittedName>
        <fullName evidence="1">Uncharacterized protein</fullName>
    </submittedName>
</protein>
<proteinExistence type="predicted"/>
<dbReference type="Proteomes" id="UP000054928">
    <property type="component" value="Unassembled WGS sequence"/>
</dbReference>
<reference evidence="2" key="1">
    <citation type="submission" date="2014-09" db="EMBL/GenBank/DDBJ databases">
        <authorList>
            <person name="Sharma Rahul"/>
            <person name="Thines Marco"/>
        </authorList>
    </citation>
    <scope>NUCLEOTIDE SEQUENCE [LARGE SCALE GENOMIC DNA]</scope>
</reference>
<dbReference type="AlphaFoldDB" id="A0A0P1ADL3"/>